<evidence type="ECO:0000256" key="7">
    <source>
        <dbReference type="SAM" id="SignalP"/>
    </source>
</evidence>
<feature type="region of interest" description="Disordered" evidence="5">
    <location>
        <begin position="182"/>
        <end position="214"/>
    </location>
</feature>
<evidence type="ECO:0000256" key="4">
    <source>
        <dbReference type="ARBA" id="ARBA00023136"/>
    </source>
</evidence>
<evidence type="ECO:0000313" key="8">
    <source>
        <dbReference type="EMBL" id="CAE0410137.1"/>
    </source>
</evidence>
<evidence type="ECO:0000256" key="3">
    <source>
        <dbReference type="ARBA" id="ARBA00022989"/>
    </source>
</evidence>
<feature type="transmembrane region" description="Helical" evidence="6">
    <location>
        <begin position="439"/>
        <end position="459"/>
    </location>
</feature>
<evidence type="ECO:0000256" key="2">
    <source>
        <dbReference type="ARBA" id="ARBA00022692"/>
    </source>
</evidence>
<evidence type="ECO:0000256" key="5">
    <source>
        <dbReference type="SAM" id="MobiDB-lite"/>
    </source>
</evidence>
<keyword evidence="3 6" id="KW-1133">Transmembrane helix</keyword>
<dbReference type="GO" id="GO:0007189">
    <property type="term" value="P:adenylate cyclase-activating G protein-coupled receptor signaling pathway"/>
    <property type="evidence" value="ECO:0007669"/>
    <property type="project" value="TreeGrafter"/>
</dbReference>
<dbReference type="PANTHER" id="PTHR23112">
    <property type="entry name" value="G PROTEIN-COUPLED RECEPTOR 157-RELATED"/>
    <property type="match status" value="1"/>
</dbReference>
<feature type="transmembrane region" description="Helical" evidence="6">
    <location>
        <begin position="497"/>
        <end position="515"/>
    </location>
</feature>
<feature type="region of interest" description="Disordered" evidence="5">
    <location>
        <begin position="759"/>
        <end position="787"/>
    </location>
</feature>
<feature type="transmembrane region" description="Helical" evidence="6">
    <location>
        <begin position="394"/>
        <end position="418"/>
    </location>
</feature>
<dbReference type="GO" id="GO:0005886">
    <property type="term" value="C:plasma membrane"/>
    <property type="evidence" value="ECO:0007669"/>
    <property type="project" value="TreeGrafter"/>
</dbReference>
<feature type="compositionally biased region" description="Polar residues" evidence="5">
    <location>
        <begin position="765"/>
        <end position="781"/>
    </location>
</feature>
<evidence type="ECO:0000256" key="6">
    <source>
        <dbReference type="SAM" id="Phobius"/>
    </source>
</evidence>
<sequence>MPHSNSDMMTRAVETLFSLFFFVIGSLLITLSNAQQTECTVCRDGTSVALPAKNLVLSDPYASVVQTCGDLDALAPLLLAIDSIECQAIQSVGTYCGCPVPENACQFCETETGIQGTNTTATNTANPVLVDPQTVVDFPLIPSDVIVPNCGIIQAYLHSIPRNTDDCNQWQQEYRNICPCTSSSNSNSNTTTANPPSQSTQETGNVVDGPTSSPNVGADTNCGICTDGAQMTFPDKDVAYLVGDFLTDEYATLFSSSSSNNNNNDTSPSTSLSSSQIISCQMLDSILQVATTRGDATCTDAQFLLGGPCGCPTPLKNPCQFCPQGVPDPDRIVYTTTLAGFPPSKCQDIQLFYQYSIDASEGFCKEGQNSLEYLCDCSEEILYLGAKSKRQKAWLAWLPRLTSLLSILGSLFILYEIVGLKIIKQTTNSSFSLTMFDELLASISILDLIYSLGMALSTWPVPEYAEFGEPTGIYGAHGTEWSCTLQGVVIQIGLTGVFYQVSLSTYYLMVIRLNWSESRVREKARKWFHVPLLVGLGLAGASIPYIENNILLCSVERPRYGEPKTMPLIFSIGPITLVVLITSINMLLVYLKVHRQYQEGNRWAFQHQLQQRSSSVAEDDSGSRWLSIKRTIASIVKRTPATNRTRGSQMQNEVFWQSVLYLTSFYLSWSFALAAQWTKVATDNYWFWIMYVAVAPLQGFFNFLVYIRPRVAGCLQERRQNREREKAQQSNTSQQSSTFASRVFDPAAHTAPAIACITREENHPASATTPEPSNSVPNETDQPVEDI</sequence>
<gene>
    <name evidence="8" type="ORF">ACOF00016_LOCUS7676</name>
</gene>
<keyword evidence="4 6" id="KW-0472">Membrane</keyword>
<feature type="transmembrane region" description="Helical" evidence="6">
    <location>
        <begin position="527"/>
        <end position="546"/>
    </location>
</feature>
<name>A0A7S3P7A1_9STRA</name>
<evidence type="ECO:0000256" key="1">
    <source>
        <dbReference type="ARBA" id="ARBA00004141"/>
    </source>
</evidence>
<dbReference type="AlphaFoldDB" id="A0A7S3P7A1"/>
<feature type="transmembrane region" description="Helical" evidence="6">
    <location>
        <begin position="685"/>
        <end position="707"/>
    </location>
</feature>
<feature type="signal peptide" evidence="7">
    <location>
        <begin position="1"/>
        <end position="34"/>
    </location>
</feature>
<dbReference type="SUPFAM" id="SSF81321">
    <property type="entry name" value="Family A G protein-coupled receptor-like"/>
    <property type="match status" value="1"/>
</dbReference>
<protein>
    <recommendedName>
        <fullName evidence="9">G-protein coupled receptors family 2 profile 2 domain-containing protein</fullName>
    </recommendedName>
</protein>
<feature type="transmembrane region" description="Helical" evidence="6">
    <location>
        <begin position="566"/>
        <end position="591"/>
    </location>
</feature>
<dbReference type="GO" id="GO:0004930">
    <property type="term" value="F:G protein-coupled receptor activity"/>
    <property type="evidence" value="ECO:0007669"/>
    <property type="project" value="TreeGrafter"/>
</dbReference>
<accession>A0A7S3P7A1</accession>
<feature type="chain" id="PRO_5030940521" description="G-protein coupled receptors family 2 profile 2 domain-containing protein" evidence="7">
    <location>
        <begin position="35"/>
        <end position="787"/>
    </location>
</feature>
<feature type="region of interest" description="Disordered" evidence="5">
    <location>
        <begin position="719"/>
        <end position="739"/>
    </location>
</feature>
<keyword evidence="7" id="KW-0732">Signal</keyword>
<comment type="subcellular location">
    <subcellularLocation>
        <location evidence="1">Membrane</location>
        <topology evidence="1">Multi-pass membrane protein</topology>
    </subcellularLocation>
</comment>
<reference evidence="8" key="1">
    <citation type="submission" date="2021-01" db="EMBL/GenBank/DDBJ databases">
        <authorList>
            <person name="Corre E."/>
            <person name="Pelletier E."/>
            <person name="Niang G."/>
            <person name="Scheremetjew M."/>
            <person name="Finn R."/>
            <person name="Kale V."/>
            <person name="Holt S."/>
            <person name="Cochrane G."/>
            <person name="Meng A."/>
            <person name="Brown T."/>
            <person name="Cohen L."/>
        </authorList>
    </citation>
    <scope>NUCLEOTIDE SEQUENCE</scope>
    <source>
        <strain evidence="8">CCMP127</strain>
    </source>
</reference>
<dbReference type="EMBL" id="HBIM01009064">
    <property type="protein sequence ID" value="CAE0410137.1"/>
    <property type="molecule type" value="Transcribed_RNA"/>
</dbReference>
<feature type="transmembrane region" description="Helical" evidence="6">
    <location>
        <begin position="654"/>
        <end position="673"/>
    </location>
</feature>
<keyword evidence="2 6" id="KW-0812">Transmembrane</keyword>
<evidence type="ECO:0008006" key="9">
    <source>
        <dbReference type="Google" id="ProtNLM"/>
    </source>
</evidence>
<proteinExistence type="predicted"/>
<feature type="compositionally biased region" description="Low complexity" evidence="5">
    <location>
        <begin position="728"/>
        <end position="738"/>
    </location>
</feature>
<dbReference type="PANTHER" id="PTHR23112:SF0">
    <property type="entry name" value="TRANSMEMBRANE PROTEIN 116"/>
    <property type="match status" value="1"/>
</dbReference>
<dbReference type="Gene3D" id="1.20.1070.10">
    <property type="entry name" value="Rhodopsin 7-helix transmembrane proteins"/>
    <property type="match status" value="1"/>
</dbReference>
<organism evidence="8">
    <name type="scientific">Amphora coffeiformis</name>
    <dbReference type="NCBI Taxonomy" id="265554"/>
    <lineage>
        <taxon>Eukaryota</taxon>
        <taxon>Sar</taxon>
        <taxon>Stramenopiles</taxon>
        <taxon>Ochrophyta</taxon>
        <taxon>Bacillariophyta</taxon>
        <taxon>Bacillariophyceae</taxon>
        <taxon>Bacillariophycidae</taxon>
        <taxon>Thalassiophysales</taxon>
        <taxon>Catenulaceae</taxon>
        <taxon>Amphora</taxon>
    </lineage>
</organism>
<feature type="compositionally biased region" description="Low complexity" evidence="5">
    <location>
        <begin position="182"/>
        <end position="201"/>
    </location>
</feature>